<protein>
    <submittedName>
        <fullName evidence="4">SMP-30/gluconolactonase/LRE family protein</fullName>
    </submittedName>
</protein>
<evidence type="ECO:0000256" key="2">
    <source>
        <dbReference type="SAM" id="SignalP"/>
    </source>
</evidence>
<evidence type="ECO:0000256" key="1">
    <source>
        <dbReference type="ARBA" id="ARBA00022801"/>
    </source>
</evidence>
<dbReference type="SUPFAM" id="SSF63829">
    <property type="entry name" value="Calcium-dependent phosphotriesterase"/>
    <property type="match status" value="1"/>
</dbReference>
<dbReference type="Proteomes" id="UP000567293">
    <property type="component" value="Unassembled WGS sequence"/>
</dbReference>
<feature type="domain" description="SMP-30/Gluconolactonase/LRE-like region" evidence="3">
    <location>
        <begin position="140"/>
        <end position="352"/>
    </location>
</feature>
<dbReference type="InterPro" id="IPR011042">
    <property type="entry name" value="6-blade_b-propeller_TolB-like"/>
</dbReference>
<evidence type="ECO:0000313" key="5">
    <source>
        <dbReference type="Proteomes" id="UP000567293"/>
    </source>
</evidence>
<dbReference type="GO" id="GO:0016787">
    <property type="term" value="F:hydrolase activity"/>
    <property type="evidence" value="ECO:0007669"/>
    <property type="project" value="UniProtKB-KW"/>
</dbReference>
<reference evidence="4" key="1">
    <citation type="submission" date="2020-06" db="EMBL/GenBank/DDBJ databases">
        <title>Legume-microbial interactions unlock mineral nutrients during tropical forest succession.</title>
        <authorList>
            <person name="Epihov D.Z."/>
        </authorList>
    </citation>
    <scope>NUCLEOTIDE SEQUENCE [LARGE SCALE GENOMIC DNA]</scope>
    <source>
        <strain evidence="4">Pan2503</strain>
    </source>
</reference>
<dbReference type="Pfam" id="PF08450">
    <property type="entry name" value="SGL"/>
    <property type="match status" value="1"/>
</dbReference>
<dbReference type="InterPro" id="IPR051262">
    <property type="entry name" value="SMP-30/CGR1_Lactonase"/>
</dbReference>
<keyword evidence="1" id="KW-0378">Hydrolase</keyword>
<gene>
    <name evidence="4" type="ORF">HRJ53_25630</name>
</gene>
<evidence type="ECO:0000259" key="3">
    <source>
        <dbReference type="Pfam" id="PF08450"/>
    </source>
</evidence>
<dbReference type="EMBL" id="JACDQQ010002471">
    <property type="protein sequence ID" value="MBA0088381.1"/>
    <property type="molecule type" value="Genomic_DNA"/>
</dbReference>
<keyword evidence="5" id="KW-1185">Reference proteome</keyword>
<organism evidence="4 5">
    <name type="scientific">Candidatus Acidiferrum panamense</name>
    <dbReference type="NCBI Taxonomy" id="2741543"/>
    <lineage>
        <taxon>Bacteria</taxon>
        <taxon>Pseudomonadati</taxon>
        <taxon>Acidobacteriota</taxon>
        <taxon>Terriglobia</taxon>
        <taxon>Candidatus Acidiferrales</taxon>
        <taxon>Candidatus Acidiferrum</taxon>
    </lineage>
</organism>
<accession>A0A7V8SZV1</accession>
<keyword evidence="2" id="KW-0732">Signal</keyword>
<name>A0A7V8SZV1_9BACT</name>
<dbReference type="PANTHER" id="PTHR47572:SF4">
    <property type="entry name" value="LACTONASE DRP35"/>
    <property type="match status" value="1"/>
</dbReference>
<comment type="caution">
    <text evidence="4">The sequence shown here is derived from an EMBL/GenBank/DDBJ whole genome shotgun (WGS) entry which is preliminary data.</text>
</comment>
<feature type="chain" id="PRO_5031009135" evidence="2">
    <location>
        <begin position="21"/>
        <end position="375"/>
    </location>
</feature>
<dbReference type="Gene3D" id="2.120.10.30">
    <property type="entry name" value="TolB, C-terminal domain"/>
    <property type="match status" value="1"/>
</dbReference>
<feature type="signal peptide" evidence="2">
    <location>
        <begin position="1"/>
        <end position="20"/>
    </location>
</feature>
<evidence type="ECO:0000313" key="4">
    <source>
        <dbReference type="EMBL" id="MBA0088381.1"/>
    </source>
</evidence>
<proteinExistence type="predicted"/>
<dbReference type="InterPro" id="IPR013658">
    <property type="entry name" value="SGL"/>
</dbReference>
<dbReference type="PANTHER" id="PTHR47572">
    <property type="entry name" value="LIPOPROTEIN-RELATED"/>
    <property type="match status" value="1"/>
</dbReference>
<dbReference type="AlphaFoldDB" id="A0A7V8SZV1"/>
<sequence>MKKPSWSNAILLAIIIVAVAHGQAQRGPAVPQMRGDGPSPPAKPFSITRSDPALDNIISPGAKLVELGRGFGLTEAGLWIAEGPSGYWIFAGLLDNVLYKVTPQKQVSVFMERAGYTGNDPEHVGAQTRSGRSHVLLIGPSCTGMDHQGRVIWCADNDRQVMRLEKDGTHTLLSGGMDGRRFSGPNDIAIAADDAVYVTDNDFGLRDGGRNPDKQLQNGIYRITEGKTTLVLSGADLGGTPNGIALSPDGKWMYLSTANRQMRRYAVKSDGTLGSFSVFTEGVGIGDGEKTDMAGNVFSTGGAGPGIIRITSPEGRLLGTINLPIYGGEPKRQICATNVAFGGPDGRTLFMAGCDSVYTIQLKAPGIVPAHNVNK</sequence>